<evidence type="ECO:0000313" key="1">
    <source>
        <dbReference type="EMBL" id="KAF5940572.1"/>
    </source>
</evidence>
<dbReference type="EMBL" id="JACBKZ010000010">
    <property type="protein sequence ID" value="KAF5940572.1"/>
    <property type="molecule type" value="Genomic_DNA"/>
</dbReference>
<reference evidence="1 2" key="2">
    <citation type="submission" date="2020-07" db="EMBL/GenBank/DDBJ databases">
        <title>Genome assembly of wild tea tree DASZ reveals pedigree and selection history of tea varieties.</title>
        <authorList>
            <person name="Zhang W."/>
        </authorList>
    </citation>
    <scope>NUCLEOTIDE SEQUENCE [LARGE SCALE GENOMIC DNA]</scope>
    <source>
        <strain evidence="2">cv. G240</strain>
        <tissue evidence="1">Leaf</tissue>
    </source>
</reference>
<accession>A0A7J7GIF9</accession>
<dbReference type="AlphaFoldDB" id="A0A7J7GIF9"/>
<sequence length="72" mass="8007">MIDIIAIINISATTDLSAFVVHNRLQHQRHDQHRNIMLGRNNVCGCLVVRTSDSCCLWVFVGVLDVCGCLVV</sequence>
<dbReference type="Proteomes" id="UP000593564">
    <property type="component" value="Unassembled WGS sequence"/>
</dbReference>
<comment type="caution">
    <text evidence="1">The sequence shown here is derived from an EMBL/GenBank/DDBJ whole genome shotgun (WGS) entry which is preliminary data.</text>
</comment>
<proteinExistence type="predicted"/>
<evidence type="ECO:0000313" key="2">
    <source>
        <dbReference type="Proteomes" id="UP000593564"/>
    </source>
</evidence>
<gene>
    <name evidence="1" type="ORF">HYC85_021739</name>
</gene>
<name>A0A7J7GIF9_CAMSI</name>
<keyword evidence="2" id="KW-1185">Reference proteome</keyword>
<organism evidence="1 2">
    <name type="scientific">Camellia sinensis</name>
    <name type="common">Tea plant</name>
    <name type="synonym">Thea sinensis</name>
    <dbReference type="NCBI Taxonomy" id="4442"/>
    <lineage>
        <taxon>Eukaryota</taxon>
        <taxon>Viridiplantae</taxon>
        <taxon>Streptophyta</taxon>
        <taxon>Embryophyta</taxon>
        <taxon>Tracheophyta</taxon>
        <taxon>Spermatophyta</taxon>
        <taxon>Magnoliopsida</taxon>
        <taxon>eudicotyledons</taxon>
        <taxon>Gunneridae</taxon>
        <taxon>Pentapetalae</taxon>
        <taxon>asterids</taxon>
        <taxon>Ericales</taxon>
        <taxon>Theaceae</taxon>
        <taxon>Camellia</taxon>
    </lineage>
</organism>
<protein>
    <submittedName>
        <fullName evidence="1">Uncharacterized protein</fullName>
    </submittedName>
</protein>
<reference evidence="2" key="1">
    <citation type="journal article" date="2020" name="Nat. Commun.">
        <title>Genome assembly of wild tea tree DASZ reveals pedigree and selection history of tea varieties.</title>
        <authorList>
            <person name="Zhang W."/>
            <person name="Zhang Y."/>
            <person name="Qiu H."/>
            <person name="Guo Y."/>
            <person name="Wan H."/>
            <person name="Zhang X."/>
            <person name="Scossa F."/>
            <person name="Alseekh S."/>
            <person name="Zhang Q."/>
            <person name="Wang P."/>
            <person name="Xu L."/>
            <person name="Schmidt M.H."/>
            <person name="Jia X."/>
            <person name="Li D."/>
            <person name="Zhu A."/>
            <person name="Guo F."/>
            <person name="Chen W."/>
            <person name="Ni D."/>
            <person name="Usadel B."/>
            <person name="Fernie A.R."/>
            <person name="Wen W."/>
        </authorList>
    </citation>
    <scope>NUCLEOTIDE SEQUENCE [LARGE SCALE GENOMIC DNA]</scope>
    <source>
        <strain evidence="2">cv. G240</strain>
    </source>
</reference>